<sequence>MSLIVNSYREVETGVYKVFANNNVNVVGKVVGIDLALEPAVKVEPHVNVNAIAEGGVVDPEFGDVGVAPRGVGVDQKCVDVHANSLPTLYTIQHLSLIRNPIDEPLVAAEGVRDERVLMLILPSTFNCSTSALSTVQPLSLPYVPDKPLVAAEEAFKANVGVLLLATTPTILKDLEGRLTLYDADVASSNINVALLLLMFPLLLLLLMLLLLLKEKLI</sequence>
<evidence type="ECO:0000313" key="3">
    <source>
        <dbReference type="Proteomes" id="UP001630127"/>
    </source>
</evidence>
<keyword evidence="3" id="KW-1185">Reference proteome</keyword>
<dbReference type="AlphaFoldDB" id="A0ABD2YFG4"/>
<keyword evidence="1" id="KW-0472">Membrane</keyword>
<evidence type="ECO:0000256" key="1">
    <source>
        <dbReference type="SAM" id="Phobius"/>
    </source>
</evidence>
<protein>
    <submittedName>
        <fullName evidence="2">Uncharacterized protein</fullName>
    </submittedName>
</protein>
<feature type="transmembrane region" description="Helical" evidence="1">
    <location>
        <begin position="193"/>
        <end position="213"/>
    </location>
</feature>
<accession>A0ABD2YFG4</accession>
<comment type="caution">
    <text evidence="2">The sequence shown here is derived from an EMBL/GenBank/DDBJ whole genome shotgun (WGS) entry which is preliminary data.</text>
</comment>
<organism evidence="2 3">
    <name type="scientific">Cinchona calisaya</name>
    <dbReference type="NCBI Taxonomy" id="153742"/>
    <lineage>
        <taxon>Eukaryota</taxon>
        <taxon>Viridiplantae</taxon>
        <taxon>Streptophyta</taxon>
        <taxon>Embryophyta</taxon>
        <taxon>Tracheophyta</taxon>
        <taxon>Spermatophyta</taxon>
        <taxon>Magnoliopsida</taxon>
        <taxon>eudicotyledons</taxon>
        <taxon>Gunneridae</taxon>
        <taxon>Pentapetalae</taxon>
        <taxon>asterids</taxon>
        <taxon>lamiids</taxon>
        <taxon>Gentianales</taxon>
        <taxon>Rubiaceae</taxon>
        <taxon>Cinchonoideae</taxon>
        <taxon>Cinchoneae</taxon>
        <taxon>Cinchona</taxon>
    </lineage>
</organism>
<keyword evidence="1" id="KW-0812">Transmembrane</keyword>
<reference evidence="2 3" key="1">
    <citation type="submission" date="2024-11" db="EMBL/GenBank/DDBJ databases">
        <title>A near-complete genome assembly of Cinchona calisaya.</title>
        <authorList>
            <person name="Lian D.C."/>
            <person name="Zhao X.W."/>
            <person name="Wei L."/>
        </authorList>
    </citation>
    <scope>NUCLEOTIDE SEQUENCE [LARGE SCALE GENOMIC DNA]</scope>
    <source>
        <tissue evidence="2">Nenye</tissue>
    </source>
</reference>
<dbReference type="EMBL" id="JBJUIK010000013">
    <property type="protein sequence ID" value="KAL3506127.1"/>
    <property type="molecule type" value="Genomic_DNA"/>
</dbReference>
<keyword evidence="1" id="KW-1133">Transmembrane helix</keyword>
<dbReference type="Proteomes" id="UP001630127">
    <property type="component" value="Unassembled WGS sequence"/>
</dbReference>
<evidence type="ECO:0000313" key="2">
    <source>
        <dbReference type="EMBL" id="KAL3506127.1"/>
    </source>
</evidence>
<proteinExistence type="predicted"/>
<gene>
    <name evidence="2" type="ORF">ACH5RR_031509</name>
</gene>
<name>A0ABD2YFG4_9GENT</name>